<evidence type="ECO:0000256" key="1">
    <source>
        <dbReference type="ARBA" id="ARBA00001970"/>
    </source>
</evidence>
<evidence type="ECO:0000256" key="7">
    <source>
        <dbReference type="ARBA" id="ARBA00025737"/>
    </source>
</evidence>
<evidence type="ECO:0000259" key="8">
    <source>
        <dbReference type="Pfam" id="PF21105"/>
    </source>
</evidence>
<comment type="cofactor">
    <cofactor evidence="1">
        <name>heme b</name>
        <dbReference type="ChEBI" id="CHEBI:60344"/>
    </cofactor>
</comment>
<dbReference type="SUPFAM" id="SSF54909">
    <property type="entry name" value="Dimeric alpha+beta barrel"/>
    <property type="match status" value="1"/>
</dbReference>
<evidence type="ECO:0000256" key="6">
    <source>
        <dbReference type="ARBA" id="ARBA00023004"/>
    </source>
</evidence>
<feature type="domain" description="DyP dimeric alpha+beta barrel" evidence="8">
    <location>
        <begin position="56"/>
        <end position="210"/>
    </location>
</feature>
<dbReference type="PANTHER" id="PTHR30521:SF4">
    <property type="entry name" value="DEFERROCHELATASE"/>
    <property type="match status" value="1"/>
</dbReference>
<dbReference type="InterPro" id="IPR011008">
    <property type="entry name" value="Dimeric_a/b-barrel"/>
</dbReference>
<reference evidence="9 10" key="1">
    <citation type="submission" date="2022-09" db="EMBL/GenBank/DDBJ databases">
        <authorList>
            <person name="Palmer J.M."/>
        </authorList>
    </citation>
    <scope>NUCLEOTIDE SEQUENCE [LARGE SCALE GENOMIC DNA]</scope>
    <source>
        <strain evidence="9 10">DSM 7382</strain>
    </source>
</reference>
<organism evidence="9 10">
    <name type="scientific">Cerrena zonata</name>
    <dbReference type="NCBI Taxonomy" id="2478898"/>
    <lineage>
        <taxon>Eukaryota</taxon>
        <taxon>Fungi</taxon>
        <taxon>Dikarya</taxon>
        <taxon>Basidiomycota</taxon>
        <taxon>Agaricomycotina</taxon>
        <taxon>Agaricomycetes</taxon>
        <taxon>Polyporales</taxon>
        <taxon>Cerrenaceae</taxon>
        <taxon>Cerrena</taxon>
    </lineage>
</organism>
<dbReference type="PROSITE" id="PS51404">
    <property type="entry name" value="DYP_PEROXIDASE"/>
    <property type="match status" value="1"/>
</dbReference>
<dbReference type="GO" id="GO:0005829">
    <property type="term" value="C:cytosol"/>
    <property type="evidence" value="ECO:0007669"/>
    <property type="project" value="TreeGrafter"/>
</dbReference>
<keyword evidence="4" id="KW-0479">Metal-binding</keyword>
<protein>
    <recommendedName>
        <fullName evidence="8">DyP dimeric alpha+beta barrel domain-containing protein</fullName>
    </recommendedName>
</protein>
<name>A0AAW0FMF5_9APHY</name>
<dbReference type="GO" id="GO:0046872">
    <property type="term" value="F:metal ion binding"/>
    <property type="evidence" value="ECO:0007669"/>
    <property type="project" value="UniProtKB-KW"/>
</dbReference>
<dbReference type="PANTHER" id="PTHR30521">
    <property type="entry name" value="DEFERROCHELATASE/PEROXIDASE"/>
    <property type="match status" value="1"/>
</dbReference>
<evidence type="ECO:0000256" key="5">
    <source>
        <dbReference type="ARBA" id="ARBA00023002"/>
    </source>
</evidence>
<dbReference type="AlphaFoldDB" id="A0AAW0FMF5"/>
<comment type="similarity">
    <text evidence="7">Belongs to the DyP-type peroxidase family.</text>
</comment>
<evidence type="ECO:0000256" key="3">
    <source>
        <dbReference type="ARBA" id="ARBA00022617"/>
    </source>
</evidence>
<keyword evidence="2" id="KW-0575">Peroxidase</keyword>
<dbReference type="InterPro" id="IPR006314">
    <property type="entry name" value="Dyp_peroxidase"/>
</dbReference>
<dbReference type="GO" id="GO:0004601">
    <property type="term" value="F:peroxidase activity"/>
    <property type="evidence" value="ECO:0007669"/>
    <property type="project" value="UniProtKB-KW"/>
</dbReference>
<keyword evidence="6" id="KW-0408">Iron</keyword>
<comment type="caution">
    <text evidence="9">The sequence shown here is derived from an EMBL/GenBank/DDBJ whole genome shotgun (WGS) entry which is preliminary data.</text>
</comment>
<keyword evidence="3" id="KW-0349">Heme</keyword>
<dbReference type="Proteomes" id="UP001385951">
    <property type="component" value="Unassembled WGS sequence"/>
</dbReference>
<keyword evidence="5" id="KW-0560">Oxidoreductase</keyword>
<dbReference type="GO" id="GO:0020037">
    <property type="term" value="F:heme binding"/>
    <property type="evidence" value="ECO:0007669"/>
    <property type="project" value="InterPro"/>
</dbReference>
<proteinExistence type="inferred from homology"/>
<dbReference type="NCBIfam" id="TIGR01413">
    <property type="entry name" value="Dyp_perox_fam"/>
    <property type="match status" value="1"/>
</dbReference>
<dbReference type="Pfam" id="PF21105">
    <property type="entry name" value="DyP_N"/>
    <property type="match status" value="1"/>
</dbReference>
<dbReference type="InterPro" id="IPR049509">
    <property type="entry name" value="DyP_N"/>
</dbReference>
<accession>A0AAW0FMF5</accession>
<evidence type="ECO:0000256" key="4">
    <source>
        <dbReference type="ARBA" id="ARBA00022723"/>
    </source>
</evidence>
<gene>
    <name evidence="9" type="ORF">QCA50_015225</name>
</gene>
<evidence type="ECO:0000313" key="10">
    <source>
        <dbReference type="Proteomes" id="UP001385951"/>
    </source>
</evidence>
<evidence type="ECO:0000313" key="9">
    <source>
        <dbReference type="EMBL" id="KAK7681876.1"/>
    </source>
</evidence>
<keyword evidence="10" id="KW-1185">Reference proteome</keyword>
<sequence>MAEQLYIVFVMSATSVPLQNLRSRSILPRARPAPDTAGFLRARIAKIGEPLPDPANVQGDVYLLFPKIAEGFLFFWIDDADGFKAALRQYKPTSSADVESDLQAISDAKGRGQIANVVQSQIAFSRAGLNKLGRLEAVGDIRFDGGSMRRDKTDLGDGRQWDAIFDSGTVDGVFIIAAPDAAQRFKAAQTIKGQFGSAVGRFRQIDADRRTGENNKHEHFGYRDGVSQPAIRGLTEAHTGQLQCDPGVILMGYKGDPVFDNTDPKVPKRPAWTKDGTFMVFRKLEQDVKGFRDYCKTNASRWKDFWPSGTVGKDLTENEGADLWGARMIGRWKSGCPIDLSPYRDNPNIAGNLDQVNNFDYSVQYETFPSQIRCPFVAHTRKTAPRNLDPFVDKKFLESALIIRAGMPYGRDYDVAPEDQNRGLAFVCYSSSITNGFYRQTVDFANNNYFPHATFTPERHGQDPILGGPGDLFDTTLVGKSALQPDQKNEDLVIDREATLRITSKAGQDVRVSGFVKKEDLSFKEDFFVTSRGGEYFFVPSIDTMREFASGTTRSKDP</sequence>
<dbReference type="EMBL" id="JASBNA010000039">
    <property type="protein sequence ID" value="KAK7681876.1"/>
    <property type="molecule type" value="Genomic_DNA"/>
</dbReference>
<evidence type="ECO:0000256" key="2">
    <source>
        <dbReference type="ARBA" id="ARBA00022559"/>
    </source>
</evidence>